<evidence type="ECO:0000313" key="2">
    <source>
        <dbReference type="EMBL" id="CAK7331216.1"/>
    </source>
</evidence>
<feature type="chain" id="PRO_5043920409" evidence="1">
    <location>
        <begin position="27"/>
        <end position="56"/>
    </location>
</feature>
<gene>
    <name evidence="2" type="ORF">DCAF_LOCUS8355</name>
</gene>
<protein>
    <submittedName>
        <fullName evidence="2">Uncharacterized protein</fullName>
    </submittedName>
</protein>
<organism evidence="2 3">
    <name type="scientific">Dovyalis caffra</name>
    <dbReference type="NCBI Taxonomy" id="77055"/>
    <lineage>
        <taxon>Eukaryota</taxon>
        <taxon>Viridiplantae</taxon>
        <taxon>Streptophyta</taxon>
        <taxon>Embryophyta</taxon>
        <taxon>Tracheophyta</taxon>
        <taxon>Spermatophyta</taxon>
        <taxon>Magnoliopsida</taxon>
        <taxon>eudicotyledons</taxon>
        <taxon>Gunneridae</taxon>
        <taxon>Pentapetalae</taxon>
        <taxon>rosids</taxon>
        <taxon>fabids</taxon>
        <taxon>Malpighiales</taxon>
        <taxon>Salicaceae</taxon>
        <taxon>Flacourtieae</taxon>
        <taxon>Dovyalis</taxon>
    </lineage>
</organism>
<evidence type="ECO:0000313" key="3">
    <source>
        <dbReference type="Proteomes" id="UP001314170"/>
    </source>
</evidence>
<dbReference type="EMBL" id="CAWUPB010000913">
    <property type="protein sequence ID" value="CAK7331216.1"/>
    <property type="molecule type" value="Genomic_DNA"/>
</dbReference>
<accession>A0AAV1RDC9</accession>
<sequence length="56" mass="6274">MARSGLLSVTLLWTLVLFGTLTLIQAKKSKEDSREITHKVYFDVEIDGKPAGMFFA</sequence>
<dbReference type="Proteomes" id="UP001314170">
    <property type="component" value="Unassembled WGS sequence"/>
</dbReference>
<keyword evidence="1" id="KW-0732">Signal</keyword>
<reference evidence="2 3" key="1">
    <citation type="submission" date="2024-01" db="EMBL/GenBank/DDBJ databases">
        <authorList>
            <person name="Waweru B."/>
        </authorList>
    </citation>
    <scope>NUCLEOTIDE SEQUENCE [LARGE SCALE GENOMIC DNA]</scope>
</reference>
<proteinExistence type="predicted"/>
<evidence type="ECO:0000256" key="1">
    <source>
        <dbReference type="SAM" id="SignalP"/>
    </source>
</evidence>
<dbReference type="AlphaFoldDB" id="A0AAV1RDC9"/>
<feature type="signal peptide" evidence="1">
    <location>
        <begin position="1"/>
        <end position="26"/>
    </location>
</feature>
<keyword evidence="3" id="KW-1185">Reference proteome</keyword>
<name>A0AAV1RDC9_9ROSI</name>
<comment type="caution">
    <text evidence="2">The sequence shown here is derived from an EMBL/GenBank/DDBJ whole genome shotgun (WGS) entry which is preliminary data.</text>
</comment>